<geneLocation type="plasmid" evidence="3"/>
<dbReference type="EMBL" id="CP015960">
    <property type="protein sequence ID" value="QLB66939.1"/>
    <property type="molecule type" value="Genomic_DNA"/>
</dbReference>
<organism evidence="2 3">
    <name type="scientific">Paraburkholderia caribensis</name>
    <dbReference type="NCBI Taxonomy" id="75105"/>
    <lineage>
        <taxon>Bacteria</taxon>
        <taxon>Pseudomonadati</taxon>
        <taxon>Pseudomonadota</taxon>
        <taxon>Betaproteobacteria</taxon>
        <taxon>Burkholderiales</taxon>
        <taxon>Burkholderiaceae</taxon>
        <taxon>Paraburkholderia</taxon>
    </lineage>
</organism>
<feature type="compositionally biased region" description="Basic and acidic residues" evidence="1">
    <location>
        <begin position="33"/>
        <end position="43"/>
    </location>
</feature>
<keyword evidence="2" id="KW-0614">Plasmid</keyword>
<evidence type="ECO:0000313" key="3">
    <source>
        <dbReference type="Proteomes" id="UP000509548"/>
    </source>
</evidence>
<feature type="region of interest" description="Disordered" evidence="1">
    <location>
        <begin position="1"/>
        <end position="20"/>
    </location>
</feature>
<gene>
    <name evidence="2" type="ORF">A9O66_30985</name>
</gene>
<sequence length="124" mass="14050">MHLTVRKRTAVNPRRRNNMNPCKACMRLNGQHSETRPHGDLRLEGTGVFGTPREPIRRYVQYRCHTCGSWLRQNTERGDPAGLWSLQAPSGRASVTRDETLKDEHAGRAVEWLKNTIESAKGTG</sequence>
<evidence type="ECO:0000256" key="1">
    <source>
        <dbReference type="SAM" id="MobiDB-lite"/>
    </source>
</evidence>
<name>A0A9Q6S948_9BURK</name>
<protein>
    <submittedName>
        <fullName evidence="2">Uncharacterized protein</fullName>
    </submittedName>
</protein>
<dbReference type="AlphaFoldDB" id="A0A9Q6S948"/>
<evidence type="ECO:0000313" key="2">
    <source>
        <dbReference type="EMBL" id="QLB66939.1"/>
    </source>
</evidence>
<dbReference type="Proteomes" id="UP000509548">
    <property type="component" value="Plasmid unnamed"/>
</dbReference>
<accession>A0A9Q6S948</accession>
<feature type="region of interest" description="Disordered" evidence="1">
    <location>
        <begin position="30"/>
        <end position="50"/>
    </location>
</feature>
<feature type="compositionally biased region" description="Basic residues" evidence="1">
    <location>
        <begin position="1"/>
        <end position="17"/>
    </location>
</feature>
<reference evidence="2 3" key="1">
    <citation type="journal article" date="2014" name="Genome Announc.">
        <title>Draft Genome Sequence of the Haloacid-Degrading Burkholderia caribensis Strain MBA4.</title>
        <authorList>
            <person name="Pan Y."/>
            <person name="Kong K.F."/>
            <person name="Tsang J.S."/>
        </authorList>
    </citation>
    <scope>NUCLEOTIDE SEQUENCE [LARGE SCALE GENOMIC DNA]</scope>
    <source>
        <strain evidence="2 3">852011</strain>
    </source>
</reference>
<proteinExistence type="predicted"/>